<dbReference type="EMBL" id="GBRH01161234">
    <property type="protein sequence ID" value="JAE36662.1"/>
    <property type="molecule type" value="Transcribed_RNA"/>
</dbReference>
<feature type="region of interest" description="Disordered" evidence="1">
    <location>
        <begin position="1"/>
        <end position="40"/>
    </location>
</feature>
<reference evidence="2" key="1">
    <citation type="submission" date="2014-09" db="EMBL/GenBank/DDBJ databases">
        <authorList>
            <person name="Magalhaes I.L.F."/>
            <person name="Oliveira U."/>
            <person name="Santos F.R."/>
            <person name="Vidigal T.H.D.A."/>
            <person name="Brescovit A.D."/>
            <person name="Santos A.J."/>
        </authorList>
    </citation>
    <scope>NUCLEOTIDE SEQUENCE</scope>
    <source>
        <tissue evidence="2">Shoot tissue taken approximately 20 cm above the soil surface</tissue>
    </source>
</reference>
<dbReference type="AlphaFoldDB" id="A0A0A9HIV8"/>
<reference evidence="2" key="2">
    <citation type="journal article" date="2015" name="Data Brief">
        <title>Shoot transcriptome of the giant reed, Arundo donax.</title>
        <authorList>
            <person name="Barrero R.A."/>
            <person name="Guerrero F.D."/>
            <person name="Moolhuijzen P."/>
            <person name="Goolsby J.A."/>
            <person name="Tidwell J."/>
            <person name="Bellgard S.E."/>
            <person name="Bellgard M.I."/>
        </authorList>
    </citation>
    <scope>NUCLEOTIDE SEQUENCE</scope>
    <source>
        <tissue evidence="2">Shoot tissue taken approximately 20 cm above the soil surface</tissue>
    </source>
</reference>
<accession>A0A0A9HIV8</accession>
<protein>
    <submittedName>
        <fullName evidence="2">Uncharacterized protein</fullName>
    </submittedName>
</protein>
<organism evidence="2">
    <name type="scientific">Arundo donax</name>
    <name type="common">Giant reed</name>
    <name type="synonym">Donax arundinaceus</name>
    <dbReference type="NCBI Taxonomy" id="35708"/>
    <lineage>
        <taxon>Eukaryota</taxon>
        <taxon>Viridiplantae</taxon>
        <taxon>Streptophyta</taxon>
        <taxon>Embryophyta</taxon>
        <taxon>Tracheophyta</taxon>
        <taxon>Spermatophyta</taxon>
        <taxon>Magnoliopsida</taxon>
        <taxon>Liliopsida</taxon>
        <taxon>Poales</taxon>
        <taxon>Poaceae</taxon>
        <taxon>PACMAD clade</taxon>
        <taxon>Arundinoideae</taxon>
        <taxon>Arundineae</taxon>
        <taxon>Arundo</taxon>
    </lineage>
</organism>
<evidence type="ECO:0000313" key="2">
    <source>
        <dbReference type="EMBL" id="JAE36662.1"/>
    </source>
</evidence>
<name>A0A0A9HIV8_ARUDO</name>
<evidence type="ECO:0000256" key="1">
    <source>
        <dbReference type="SAM" id="MobiDB-lite"/>
    </source>
</evidence>
<proteinExistence type="predicted"/>
<sequence length="40" mass="3940">MGLPAYATTSPTFLPVRPGPTAVTTPTASIPGVKGRAGAE</sequence>